<keyword evidence="2" id="KW-1185">Reference proteome</keyword>
<dbReference type="Proteomes" id="UP000606786">
    <property type="component" value="Unassembled WGS sequence"/>
</dbReference>
<sequence>MASSRHSHCPSHLITYGISLQQQSLAVLAWVLDICIGIKILWAAAKLHSTYTATQTSMGGVLTEGDKQGGNHESTLPILHKDKIQKSSKLFLDDAGF</sequence>
<accession>A0A811U636</accession>
<dbReference type="AlphaFoldDB" id="A0A811U636"/>
<gene>
    <name evidence="1" type="ORF">CCAP1982_LOCUS3076</name>
</gene>
<comment type="caution">
    <text evidence="1">The sequence shown here is derived from an EMBL/GenBank/DDBJ whole genome shotgun (WGS) entry which is preliminary data.</text>
</comment>
<proteinExistence type="predicted"/>
<dbReference type="EMBL" id="CAJHJT010000001">
    <property type="protein sequence ID" value="CAD6994319.1"/>
    <property type="molecule type" value="Genomic_DNA"/>
</dbReference>
<reference evidence="1" key="1">
    <citation type="submission" date="2020-11" db="EMBL/GenBank/DDBJ databases">
        <authorList>
            <person name="Whitehead M."/>
        </authorList>
    </citation>
    <scope>NUCLEOTIDE SEQUENCE</scope>
    <source>
        <strain evidence="1">EGII</strain>
    </source>
</reference>
<name>A0A811U636_CERCA</name>
<protein>
    <submittedName>
        <fullName evidence="1">(Mediterranean fruit fly) hypothetical protein</fullName>
    </submittedName>
</protein>
<evidence type="ECO:0000313" key="1">
    <source>
        <dbReference type="EMBL" id="CAD6994319.1"/>
    </source>
</evidence>
<organism evidence="1 2">
    <name type="scientific">Ceratitis capitata</name>
    <name type="common">Mediterranean fruit fly</name>
    <name type="synonym">Tephritis capitata</name>
    <dbReference type="NCBI Taxonomy" id="7213"/>
    <lineage>
        <taxon>Eukaryota</taxon>
        <taxon>Metazoa</taxon>
        <taxon>Ecdysozoa</taxon>
        <taxon>Arthropoda</taxon>
        <taxon>Hexapoda</taxon>
        <taxon>Insecta</taxon>
        <taxon>Pterygota</taxon>
        <taxon>Neoptera</taxon>
        <taxon>Endopterygota</taxon>
        <taxon>Diptera</taxon>
        <taxon>Brachycera</taxon>
        <taxon>Muscomorpha</taxon>
        <taxon>Tephritoidea</taxon>
        <taxon>Tephritidae</taxon>
        <taxon>Ceratitis</taxon>
        <taxon>Ceratitis</taxon>
    </lineage>
</organism>
<evidence type="ECO:0000313" key="2">
    <source>
        <dbReference type="Proteomes" id="UP000606786"/>
    </source>
</evidence>